<dbReference type="InterPro" id="IPR023214">
    <property type="entry name" value="HAD_sf"/>
</dbReference>
<gene>
    <name evidence="2" type="ORF">DFR86_10480</name>
</gene>
<dbReference type="PANTHER" id="PTHR46191:SF2">
    <property type="entry name" value="HALOACID DEHALOGENASE-LIKE HYDROLASE DOMAIN-CONTAINING PROTEIN 3"/>
    <property type="match status" value="1"/>
</dbReference>
<protein>
    <submittedName>
        <fullName evidence="2">2-haloalkanoic acid dehalogenase</fullName>
    </submittedName>
</protein>
<dbReference type="PANTHER" id="PTHR46191">
    <property type="match status" value="1"/>
</dbReference>
<dbReference type="KEGG" id="asul:DFR86_10480"/>
<dbReference type="EMBL" id="CP029288">
    <property type="protein sequence ID" value="AWR97921.1"/>
    <property type="molecule type" value="Genomic_DNA"/>
</dbReference>
<dbReference type="SUPFAM" id="SSF56784">
    <property type="entry name" value="HAD-like"/>
    <property type="match status" value="1"/>
</dbReference>
<dbReference type="NCBIfam" id="TIGR01549">
    <property type="entry name" value="HAD-SF-IA-v1"/>
    <property type="match status" value="1"/>
</dbReference>
<evidence type="ECO:0000313" key="3">
    <source>
        <dbReference type="Proteomes" id="UP000248410"/>
    </source>
</evidence>
<dbReference type="InterPro" id="IPR051828">
    <property type="entry name" value="HAD-like_hydrolase_domain"/>
</dbReference>
<organism evidence="2 3">
    <name type="scientific">Acidianus sulfidivorans JP7</name>
    <dbReference type="NCBI Taxonomy" id="619593"/>
    <lineage>
        <taxon>Archaea</taxon>
        <taxon>Thermoproteota</taxon>
        <taxon>Thermoprotei</taxon>
        <taxon>Sulfolobales</taxon>
        <taxon>Sulfolobaceae</taxon>
        <taxon>Acidianus</taxon>
    </lineage>
</organism>
<dbReference type="SFLD" id="SFLDS00003">
    <property type="entry name" value="Haloacid_Dehalogenase"/>
    <property type="match status" value="1"/>
</dbReference>
<name>A0A2U9IPI2_9CREN</name>
<dbReference type="SFLD" id="SFLDG01129">
    <property type="entry name" value="C1.5:_HAD__Beta-PGM__Phosphata"/>
    <property type="match status" value="1"/>
</dbReference>
<proteinExistence type="inferred from homology"/>
<accession>A0A2U9IPI2</accession>
<dbReference type="InterPro" id="IPR036412">
    <property type="entry name" value="HAD-like_sf"/>
</dbReference>
<dbReference type="Pfam" id="PF00702">
    <property type="entry name" value="Hydrolase"/>
    <property type="match status" value="1"/>
</dbReference>
<reference evidence="2 3" key="1">
    <citation type="submission" date="2018-05" db="EMBL/GenBank/DDBJ databases">
        <title>Complete Genome Sequences of Extremely Thermoacidophilic, Metal-Mobilizing Type-Strain Members of the Archaeal Family Sulfolobaceae: Acidianus brierleyi DSM-1651T, Acidianus sulfidivorans DSM-18786T, Metallosphaera hakonensis DSM-7519T, and Metallosphaera prunae DSM-10039T.</title>
        <authorList>
            <person name="Counts J.A."/>
            <person name="Kelly R.M."/>
        </authorList>
    </citation>
    <scope>NUCLEOTIDE SEQUENCE [LARGE SCALE GENOMIC DNA]</scope>
    <source>
        <strain evidence="2 3">JP7</strain>
    </source>
</reference>
<sequence>MPSIFVDFGYTLVGFKPSFYEKIYDILKDYYNIPLEKVFRAYVKAMAKNNFADEDGRDNVDIKEFLYNLGIQPKVKLLKELEEAKIREGEPFLYKDTIDFLETFKSIGYNVILVSNASKGIYKLIEKFDLMKYFDGLVLSCEVKLVKPHPKIFYKAIEKSKEYPDFHLGDIYEIDYIGARRAGIKGILIDRLNFYPEIKENKVKELKEITRKYASN</sequence>
<evidence type="ECO:0000256" key="1">
    <source>
        <dbReference type="ARBA" id="ARBA00007958"/>
    </source>
</evidence>
<dbReference type="InterPro" id="IPR006439">
    <property type="entry name" value="HAD-SF_hydro_IA"/>
</dbReference>
<keyword evidence="3" id="KW-1185">Reference proteome</keyword>
<dbReference type="AlphaFoldDB" id="A0A2U9IPI2"/>
<dbReference type="Gene3D" id="3.40.50.1000">
    <property type="entry name" value="HAD superfamily/HAD-like"/>
    <property type="match status" value="1"/>
</dbReference>
<comment type="similarity">
    <text evidence="1">Belongs to the HAD-like hydrolase superfamily.</text>
</comment>
<dbReference type="Gene3D" id="1.10.150.660">
    <property type="match status" value="1"/>
</dbReference>
<dbReference type="Proteomes" id="UP000248410">
    <property type="component" value="Chromosome"/>
</dbReference>
<evidence type="ECO:0000313" key="2">
    <source>
        <dbReference type="EMBL" id="AWR97921.1"/>
    </source>
</evidence>
<dbReference type="PRINTS" id="PR00413">
    <property type="entry name" value="HADHALOGNASE"/>
</dbReference>